<evidence type="ECO:0000313" key="2">
    <source>
        <dbReference type="Proteomes" id="UP000182130"/>
    </source>
</evidence>
<dbReference type="RefSeq" id="WP_074590426.1">
    <property type="nucleotide sequence ID" value="NZ_FNEI01000014.1"/>
</dbReference>
<keyword evidence="2" id="KW-1185">Reference proteome</keyword>
<dbReference type="EMBL" id="FNEI01000014">
    <property type="protein sequence ID" value="SDJ64591.1"/>
    <property type="molecule type" value="Genomic_DNA"/>
</dbReference>
<organism evidence="1 2">
    <name type="scientific">Arthrobacter cupressi</name>
    <dbReference type="NCBI Taxonomy" id="1045773"/>
    <lineage>
        <taxon>Bacteria</taxon>
        <taxon>Bacillati</taxon>
        <taxon>Actinomycetota</taxon>
        <taxon>Actinomycetes</taxon>
        <taxon>Micrococcales</taxon>
        <taxon>Micrococcaceae</taxon>
        <taxon>Arthrobacter</taxon>
    </lineage>
</organism>
<name>A0A1G8VES9_9MICC</name>
<protein>
    <submittedName>
        <fullName evidence="1">Uncharacterized protein</fullName>
    </submittedName>
</protein>
<dbReference type="AlphaFoldDB" id="A0A1G8VES9"/>
<gene>
    <name evidence="1" type="ORF">SAMN05216555_1144</name>
</gene>
<reference evidence="2" key="1">
    <citation type="submission" date="2016-10" db="EMBL/GenBank/DDBJ databases">
        <authorList>
            <person name="Varghese N."/>
            <person name="Submissions S."/>
        </authorList>
    </citation>
    <scope>NUCLEOTIDE SEQUENCE [LARGE SCALE GENOMIC DNA]</scope>
    <source>
        <strain evidence="2">CGMCC 1.10783</strain>
    </source>
</reference>
<dbReference type="STRING" id="1045773.SAMN05216555_1144"/>
<proteinExistence type="predicted"/>
<dbReference type="OrthoDB" id="4953139at2"/>
<dbReference type="Proteomes" id="UP000182130">
    <property type="component" value="Unassembled WGS sequence"/>
</dbReference>
<evidence type="ECO:0000313" key="1">
    <source>
        <dbReference type="EMBL" id="SDJ64591.1"/>
    </source>
</evidence>
<accession>A0A1G8VES9</accession>
<sequence>MTEINGPRGDVRWPDPPDATGDPLVDTVAAGLADLPAAPVEEHLSRYTDIHDALLSALDTEEHAGPEES</sequence>